<proteinExistence type="predicted"/>
<dbReference type="PANTHER" id="PTHR36984:SF1">
    <property type="entry name" value="CRISPR-ASSOCIATED ENDORIBONUCLEASE CAS6 1"/>
    <property type="match status" value="1"/>
</dbReference>
<dbReference type="STRING" id="1048983.EL17_20220"/>
<dbReference type="GO" id="GO:0016788">
    <property type="term" value="F:hydrolase activity, acting on ester bonds"/>
    <property type="evidence" value="ECO:0007669"/>
    <property type="project" value="InterPro"/>
</dbReference>
<comment type="caution">
    <text evidence="2">The sequence shown here is derived from an EMBL/GenBank/DDBJ whole genome shotgun (WGS) entry which is preliminary data.</text>
</comment>
<keyword evidence="3" id="KW-1185">Reference proteome</keyword>
<evidence type="ECO:0000313" key="3">
    <source>
        <dbReference type="Proteomes" id="UP000027821"/>
    </source>
</evidence>
<sequence>MRFKIKLTRTSRTKFLPLNYQYELSAVIYRIIDSANAAFAAFLHDEGYSAFGRQFRLFTFSRLDFAGNKIHRDRGVIEHYGQEASFEISFLIDRAAEEFIRGLFMAQAFRIGDQISSIDYLVSSIETVRPPVFQQTMHYRCLSPLFIRQKRG</sequence>
<dbReference type="Gene3D" id="3.30.70.1890">
    <property type="match status" value="1"/>
</dbReference>
<evidence type="ECO:0000313" key="2">
    <source>
        <dbReference type="EMBL" id="KEO71993.1"/>
    </source>
</evidence>
<dbReference type="eggNOG" id="COG1583">
    <property type="taxonomic scope" value="Bacteria"/>
</dbReference>
<dbReference type="InterPro" id="IPR010156">
    <property type="entry name" value="CRISPR-assoc_prot_Cas6"/>
</dbReference>
<protein>
    <recommendedName>
        <fullName evidence="4">CRISPR-associated protein Cas6</fullName>
    </recommendedName>
</protein>
<accession>A0A074KWL4</accession>
<feature type="non-terminal residue" evidence="2">
    <location>
        <position position="152"/>
    </location>
</feature>
<organism evidence="2 3">
    <name type="scientific">Anditalea andensis</name>
    <dbReference type="NCBI Taxonomy" id="1048983"/>
    <lineage>
        <taxon>Bacteria</taxon>
        <taxon>Pseudomonadati</taxon>
        <taxon>Bacteroidota</taxon>
        <taxon>Cytophagia</taxon>
        <taxon>Cytophagales</taxon>
        <taxon>Cytophagaceae</taxon>
        <taxon>Anditalea</taxon>
    </lineage>
</organism>
<dbReference type="AlphaFoldDB" id="A0A074KWL4"/>
<dbReference type="EMBL" id="JMIH01000032">
    <property type="protein sequence ID" value="KEO71993.1"/>
    <property type="molecule type" value="Genomic_DNA"/>
</dbReference>
<dbReference type="GO" id="GO:0051607">
    <property type="term" value="P:defense response to virus"/>
    <property type="evidence" value="ECO:0007669"/>
    <property type="project" value="UniProtKB-KW"/>
</dbReference>
<reference evidence="2 3" key="1">
    <citation type="submission" date="2014-04" db="EMBL/GenBank/DDBJ databases">
        <title>Characterization and application of a salt tolerant electro-active bacterium.</title>
        <authorList>
            <person name="Yang L."/>
            <person name="Wei S."/>
            <person name="Tay Q.X.M."/>
        </authorList>
    </citation>
    <scope>NUCLEOTIDE SEQUENCE [LARGE SCALE GENOMIC DNA]</scope>
    <source>
        <strain evidence="2 3">LY1</strain>
    </source>
</reference>
<evidence type="ECO:0000256" key="1">
    <source>
        <dbReference type="ARBA" id="ARBA00023118"/>
    </source>
</evidence>
<keyword evidence="1" id="KW-0051">Antiviral defense</keyword>
<evidence type="ECO:0008006" key="4">
    <source>
        <dbReference type="Google" id="ProtNLM"/>
    </source>
</evidence>
<dbReference type="InterPro" id="IPR045747">
    <property type="entry name" value="CRISPR-assoc_prot_Cas6_N_sf"/>
</dbReference>
<dbReference type="Pfam" id="PF21350">
    <property type="entry name" value="Cas6_I-A"/>
    <property type="match status" value="1"/>
</dbReference>
<name>A0A074KWL4_9BACT</name>
<dbReference type="Proteomes" id="UP000027821">
    <property type="component" value="Unassembled WGS sequence"/>
</dbReference>
<dbReference type="RefSeq" id="WP_035078753.1">
    <property type="nucleotide sequence ID" value="NZ_JMIH01000032.1"/>
</dbReference>
<dbReference type="CDD" id="cd21140">
    <property type="entry name" value="Cas6_I-like"/>
    <property type="match status" value="1"/>
</dbReference>
<gene>
    <name evidence="2" type="ORF">EL17_20220</name>
</gene>
<dbReference type="PANTHER" id="PTHR36984">
    <property type="entry name" value="CRISPR-ASSOCIATED ENDORIBONUCLEASE CAS6 1"/>
    <property type="match status" value="1"/>
</dbReference>